<keyword evidence="2" id="KW-1185">Reference proteome</keyword>
<accession>A0ABW3FEH9</accession>
<protein>
    <submittedName>
        <fullName evidence="1">Uncharacterized protein</fullName>
    </submittedName>
</protein>
<reference evidence="2" key="1">
    <citation type="journal article" date="2019" name="Int. J. Syst. Evol. Microbiol.">
        <title>The Global Catalogue of Microorganisms (GCM) 10K type strain sequencing project: providing services to taxonomists for standard genome sequencing and annotation.</title>
        <authorList>
            <consortium name="The Broad Institute Genomics Platform"/>
            <consortium name="The Broad Institute Genome Sequencing Center for Infectious Disease"/>
            <person name="Wu L."/>
            <person name="Ma J."/>
        </authorList>
    </citation>
    <scope>NUCLEOTIDE SEQUENCE [LARGE SCALE GENOMIC DNA]</scope>
    <source>
        <strain evidence="2">CCUG 60023</strain>
    </source>
</reference>
<evidence type="ECO:0000313" key="2">
    <source>
        <dbReference type="Proteomes" id="UP001597101"/>
    </source>
</evidence>
<comment type="caution">
    <text evidence="1">The sequence shown here is derived from an EMBL/GenBank/DDBJ whole genome shotgun (WGS) entry which is preliminary data.</text>
</comment>
<gene>
    <name evidence="1" type="ORF">ACFQ14_10665</name>
</gene>
<dbReference type="EMBL" id="JBHTJV010000009">
    <property type="protein sequence ID" value="MFD0916869.1"/>
    <property type="molecule type" value="Genomic_DNA"/>
</dbReference>
<evidence type="ECO:0000313" key="1">
    <source>
        <dbReference type="EMBL" id="MFD0916869.1"/>
    </source>
</evidence>
<proteinExistence type="predicted"/>
<sequence length="301" mass="34495">MSARRNTQDSQERTDYLGPMTNIDREFLKIAEELLAVTENGVHREASMMELIVKKLFKAGLGDSAHAKGQILKYLARAEQKRERDRERRVQNGLKWKAIQQERLVQAEAAGQSTRLILPHPDDMTIDPKQGVILIGPFDEHSLMKLERDIQERNVFMLQAVLEDRIDWPTPSGSDNHSDEVFQGGSARLICMLIDQTLPERHRVSDDDWIRHEWLHRQKTKRELLKEVRRAWRSIGKSVPRGALTPSVDKTVRAFKAGQPFLTDLIFARKNSNRNAAKTAALELAQTMLDIVHPKDLSNTI</sequence>
<dbReference type="RefSeq" id="WP_377212714.1">
    <property type="nucleotide sequence ID" value="NZ_JBHTJV010000009.1"/>
</dbReference>
<name>A0ABW3FEH9_9HYPH</name>
<organism evidence="1 2">
    <name type="scientific">Pseudahrensia aquimaris</name>
    <dbReference type="NCBI Taxonomy" id="744461"/>
    <lineage>
        <taxon>Bacteria</taxon>
        <taxon>Pseudomonadati</taxon>
        <taxon>Pseudomonadota</taxon>
        <taxon>Alphaproteobacteria</taxon>
        <taxon>Hyphomicrobiales</taxon>
        <taxon>Ahrensiaceae</taxon>
        <taxon>Pseudahrensia</taxon>
    </lineage>
</organism>
<dbReference type="Proteomes" id="UP001597101">
    <property type="component" value="Unassembled WGS sequence"/>
</dbReference>